<feature type="domain" description="Nudix hydrolase" evidence="7">
    <location>
        <begin position="21"/>
        <end position="160"/>
    </location>
</feature>
<keyword evidence="5" id="KW-0460">Magnesium</keyword>
<dbReference type="CDD" id="cd03426">
    <property type="entry name" value="NUDIX_CoAse_Nudt7"/>
    <property type="match status" value="1"/>
</dbReference>
<dbReference type="OrthoDB" id="9802805at2"/>
<dbReference type="AlphaFoldDB" id="F8A9J9"/>
<dbReference type="Gene3D" id="3.90.79.10">
    <property type="entry name" value="Nucleoside Triphosphate Pyrophosphohydrolase"/>
    <property type="match status" value="1"/>
</dbReference>
<dbReference type="FunCoup" id="F8A9J9">
    <property type="interactions" value="126"/>
</dbReference>
<keyword evidence="4 8" id="KW-0378">Hydrolase</keyword>
<accession>F8A9J9</accession>
<evidence type="ECO:0000256" key="5">
    <source>
        <dbReference type="ARBA" id="ARBA00022842"/>
    </source>
</evidence>
<dbReference type="InParanoid" id="F8A9J9"/>
<name>F8A9J9_THEID</name>
<gene>
    <name evidence="8" type="ordered locus">Thein_1359</name>
</gene>
<evidence type="ECO:0000256" key="4">
    <source>
        <dbReference type="ARBA" id="ARBA00022801"/>
    </source>
</evidence>
<dbReference type="SUPFAM" id="SSF55811">
    <property type="entry name" value="Nudix"/>
    <property type="match status" value="1"/>
</dbReference>
<dbReference type="GO" id="GO:0046872">
    <property type="term" value="F:metal ion binding"/>
    <property type="evidence" value="ECO:0007669"/>
    <property type="project" value="UniProtKB-KW"/>
</dbReference>
<comment type="cofactor">
    <cofactor evidence="1">
        <name>Mn(2+)</name>
        <dbReference type="ChEBI" id="CHEBI:29035"/>
    </cofactor>
</comment>
<dbReference type="PANTHER" id="PTHR12992">
    <property type="entry name" value="NUDIX HYDROLASE"/>
    <property type="match status" value="1"/>
</dbReference>
<dbReference type="eggNOG" id="COG0494">
    <property type="taxonomic scope" value="Bacteria"/>
</dbReference>
<keyword evidence="6" id="KW-0464">Manganese</keyword>
<evidence type="ECO:0000256" key="6">
    <source>
        <dbReference type="ARBA" id="ARBA00023211"/>
    </source>
</evidence>
<dbReference type="PROSITE" id="PS51462">
    <property type="entry name" value="NUDIX"/>
    <property type="match status" value="1"/>
</dbReference>
<dbReference type="KEGG" id="tid:Thein_1359"/>
<evidence type="ECO:0000313" key="8">
    <source>
        <dbReference type="EMBL" id="AEH45225.1"/>
    </source>
</evidence>
<dbReference type="EMBL" id="CP002683">
    <property type="protein sequence ID" value="AEH45225.1"/>
    <property type="molecule type" value="Genomic_DNA"/>
</dbReference>
<dbReference type="GO" id="GO:0010945">
    <property type="term" value="F:coenzyme A diphosphatase activity"/>
    <property type="evidence" value="ECO:0007669"/>
    <property type="project" value="InterPro"/>
</dbReference>
<evidence type="ECO:0000256" key="1">
    <source>
        <dbReference type="ARBA" id="ARBA00001936"/>
    </source>
</evidence>
<comment type="cofactor">
    <cofactor evidence="2">
        <name>Mg(2+)</name>
        <dbReference type="ChEBI" id="CHEBI:18420"/>
    </cofactor>
</comment>
<dbReference type="STRING" id="667014.Thein_1359"/>
<dbReference type="RefSeq" id="WP_013907967.1">
    <property type="nucleotide sequence ID" value="NC_015681.1"/>
</dbReference>
<sequence>MNKKDLQILRFNLPRFPNVQGREKYVNTAVLVPLIWQNNEYHFLFQKRSINIKQGGEICFPGGKFDQIKDRSYQDTAIRECIEELGIEKNKIIIIGQLDTVIAPMGVAIDPFVGILDIINLQELHINHAEVESIFTLPVSYFKKNSPEIYKVRLEIQPSYINDNGEEIVLFPAKELGLPKRYWKPWGGKKYRVLVYKTNVGIIWGVTAEIIYEIINKY</sequence>
<dbReference type="InterPro" id="IPR045121">
    <property type="entry name" value="CoAse"/>
</dbReference>
<organism evidence="8 9">
    <name type="scientific">Thermodesulfatator indicus (strain DSM 15286 / JCM 11887 / CIR29812)</name>
    <dbReference type="NCBI Taxonomy" id="667014"/>
    <lineage>
        <taxon>Bacteria</taxon>
        <taxon>Pseudomonadati</taxon>
        <taxon>Thermodesulfobacteriota</taxon>
        <taxon>Thermodesulfobacteria</taxon>
        <taxon>Thermodesulfobacteriales</taxon>
        <taxon>Thermodesulfatatoraceae</taxon>
        <taxon>Thermodesulfatator</taxon>
    </lineage>
</organism>
<reference evidence="8 9" key="2">
    <citation type="journal article" date="2012" name="Stand. Genomic Sci.">
        <title>Complete genome sequence of the thermophilic sulfate-reducing ocean bacterium Thermodesulfatator indicus type strain (CIR29812(T)).</title>
        <authorList>
            <person name="Anderson I."/>
            <person name="Saunders E."/>
            <person name="Lapidus A."/>
            <person name="Nolan M."/>
            <person name="Lucas S."/>
            <person name="Tice H."/>
            <person name="Del Rio T.G."/>
            <person name="Cheng J.F."/>
            <person name="Han C."/>
            <person name="Tapia R."/>
            <person name="Goodwin L.A."/>
            <person name="Pitluck S."/>
            <person name="Liolios K."/>
            <person name="Mavromatis K."/>
            <person name="Pagani I."/>
            <person name="Ivanova N."/>
            <person name="Mikhailova N."/>
            <person name="Pati A."/>
            <person name="Chen A."/>
            <person name="Palaniappan K."/>
            <person name="Land M."/>
            <person name="Hauser L."/>
            <person name="Jeffries C.D."/>
            <person name="Chang Y.J."/>
            <person name="Brambilla E.M."/>
            <person name="Rohde M."/>
            <person name="Spring S."/>
            <person name="Goker M."/>
            <person name="Detter J.C."/>
            <person name="Woyke T."/>
            <person name="Bristow J."/>
            <person name="Eisen J.A."/>
            <person name="Markowitz V."/>
            <person name="Hugenholtz P."/>
            <person name="Kyrpides N.C."/>
            <person name="Klenk H.P."/>
        </authorList>
    </citation>
    <scope>NUCLEOTIDE SEQUENCE [LARGE SCALE GENOMIC DNA]</scope>
    <source>
        <strain evidence="9">DSM 15286 / JCM 11887 / CIR29812</strain>
    </source>
</reference>
<reference evidence="9" key="1">
    <citation type="submission" date="2011-04" db="EMBL/GenBank/DDBJ databases">
        <title>The complete genome of Thermodesulfatator indicus DSM 15286.</title>
        <authorList>
            <person name="Lucas S."/>
            <person name="Copeland A."/>
            <person name="Lapidus A."/>
            <person name="Bruce D."/>
            <person name="Goodwin L."/>
            <person name="Pitluck S."/>
            <person name="Peters L."/>
            <person name="Kyrpides N."/>
            <person name="Mavromatis K."/>
            <person name="Pagani I."/>
            <person name="Ivanova N."/>
            <person name="Saunders L."/>
            <person name="Detter J.C."/>
            <person name="Tapia R."/>
            <person name="Han C."/>
            <person name="Land M."/>
            <person name="Hauser L."/>
            <person name="Markowitz V."/>
            <person name="Cheng J.-F."/>
            <person name="Hugenholtz P."/>
            <person name="Woyke T."/>
            <person name="Wu D."/>
            <person name="Spring S."/>
            <person name="Schroeder M."/>
            <person name="Brambilla E."/>
            <person name="Klenk H.-P."/>
            <person name="Eisen J.A."/>
        </authorList>
    </citation>
    <scope>NUCLEOTIDE SEQUENCE [LARGE SCALE GENOMIC DNA]</scope>
    <source>
        <strain evidence="9">DSM 15286 / JCM 11887 / CIR29812</strain>
    </source>
</reference>
<dbReference type="Proteomes" id="UP000006793">
    <property type="component" value="Chromosome"/>
</dbReference>
<evidence type="ECO:0000313" key="9">
    <source>
        <dbReference type="Proteomes" id="UP000006793"/>
    </source>
</evidence>
<dbReference type="HOGENOM" id="CLU_040940_5_2_0"/>
<evidence type="ECO:0000256" key="3">
    <source>
        <dbReference type="ARBA" id="ARBA00022723"/>
    </source>
</evidence>
<dbReference type="PANTHER" id="PTHR12992:SF11">
    <property type="entry name" value="MITOCHONDRIAL COENZYME A DIPHOSPHATASE NUDT8"/>
    <property type="match status" value="1"/>
</dbReference>
<dbReference type="InterPro" id="IPR015797">
    <property type="entry name" value="NUDIX_hydrolase-like_dom_sf"/>
</dbReference>
<evidence type="ECO:0000259" key="7">
    <source>
        <dbReference type="PROSITE" id="PS51462"/>
    </source>
</evidence>
<dbReference type="InterPro" id="IPR000086">
    <property type="entry name" value="NUDIX_hydrolase_dom"/>
</dbReference>
<keyword evidence="9" id="KW-1185">Reference proteome</keyword>
<evidence type="ECO:0000256" key="2">
    <source>
        <dbReference type="ARBA" id="ARBA00001946"/>
    </source>
</evidence>
<keyword evidence="3" id="KW-0479">Metal-binding</keyword>
<protein>
    <submittedName>
        <fullName evidence="8">NUDIX hydrolase</fullName>
    </submittedName>
</protein>
<dbReference type="PaxDb" id="667014-Thein_1359"/>
<dbReference type="Pfam" id="PF00293">
    <property type="entry name" value="NUDIX"/>
    <property type="match status" value="1"/>
</dbReference>
<proteinExistence type="predicted"/>